<evidence type="ECO:0000256" key="4">
    <source>
        <dbReference type="ARBA" id="ARBA00022898"/>
    </source>
</evidence>
<evidence type="ECO:0000256" key="3">
    <source>
        <dbReference type="ARBA" id="ARBA00022679"/>
    </source>
</evidence>
<name>A0A1T5I7A0_9MICO</name>
<dbReference type="CDD" id="cd00609">
    <property type="entry name" value="AAT_like"/>
    <property type="match status" value="1"/>
</dbReference>
<dbReference type="PANTHER" id="PTHR43643">
    <property type="entry name" value="HISTIDINOL-PHOSPHATE AMINOTRANSFERASE 2"/>
    <property type="match status" value="1"/>
</dbReference>
<dbReference type="Gene3D" id="3.90.1150.10">
    <property type="entry name" value="Aspartate Aminotransferase, domain 1"/>
    <property type="match status" value="1"/>
</dbReference>
<organism evidence="7 8">
    <name type="scientific">Okibacterium fritillariae</name>
    <dbReference type="NCBI Taxonomy" id="123320"/>
    <lineage>
        <taxon>Bacteria</taxon>
        <taxon>Bacillati</taxon>
        <taxon>Actinomycetota</taxon>
        <taxon>Actinomycetes</taxon>
        <taxon>Micrococcales</taxon>
        <taxon>Microbacteriaceae</taxon>
        <taxon>Okibacterium</taxon>
    </lineage>
</organism>
<dbReference type="PROSITE" id="PS00599">
    <property type="entry name" value="AA_TRANSFER_CLASS_2"/>
    <property type="match status" value="1"/>
</dbReference>
<dbReference type="InterPro" id="IPR004839">
    <property type="entry name" value="Aminotransferase_I/II_large"/>
</dbReference>
<dbReference type="InterPro" id="IPR015421">
    <property type="entry name" value="PyrdxlP-dep_Trfase_major"/>
</dbReference>
<keyword evidence="4 5" id="KW-0663">Pyridoxal phosphate</keyword>
<comment type="similarity">
    <text evidence="5">Belongs to the class-II pyridoxal-phosphate-dependent aminotransferase family.</text>
</comment>
<evidence type="ECO:0000256" key="1">
    <source>
        <dbReference type="ARBA" id="ARBA00001933"/>
    </source>
</evidence>
<dbReference type="OrthoDB" id="9809616at2"/>
<keyword evidence="2 7" id="KW-0032">Aminotransferase</keyword>
<evidence type="ECO:0000313" key="7">
    <source>
        <dbReference type="EMBL" id="SKC35071.1"/>
    </source>
</evidence>
<dbReference type="InterPro" id="IPR015424">
    <property type="entry name" value="PyrdxlP-dep_Trfase"/>
</dbReference>
<reference evidence="7 8" key="1">
    <citation type="submission" date="2017-02" db="EMBL/GenBank/DDBJ databases">
        <authorList>
            <person name="Peterson S.W."/>
        </authorList>
    </citation>
    <scope>NUCLEOTIDE SEQUENCE [LARGE SCALE GENOMIC DNA]</scope>
    <source>
        <strain evidence="7 8">VKM Ac-2059</strain>
    </source>
</reference>
<dbReference type="SUPFAM" id="SSF53383">
    <property type="entry name" value="PLP-dependent transferases"/>
    <property type="match status" value="1"/>
</dbReference>
<evidence type="ECO:0000313" key="8">
    <source>
        <dbReference type="Proteomes" id="UP000190857"/>
    </source>
</evidence>
<dbReference type="Proteomes" id="UP000190857">
    <property type="component" value="Unassembled WGS sequence"/>
</dbReference>
<evidence type="ECO:0000256" key="5">
    <source>
        <dbReference type="RuleBase" id="RU003693"/>
    </source>
</evidence>
<dbReference type="InterPro" id="IPR001917">
    <property type="entry name" value="Aminotrans_II_pyridoxalP_BS"/>
</dbReference>
<dbReference type="NCBIfam" id="NF002878">
    <property type="entry name" value="PRK03321.1"/>
    <property type="match status" value="1"/>
</dbReference>
<dbReference type="PANTHER" id="PTHR43643:SF3">
    <property type="entry name" value="HISTIDINOL-PHOSPHATE AMINOTRANSFERASE"/>
    <property type="match status" value="1"/>
</dbReference>
<dbReference type="GO" id="GO:0008483">
    <property type="term" value="F:transaminase activity"/>
    <property type="evidence" value="ECO:0007669"/>
    <property type="project" value="UniProtKB-KW"/>
</dbReference>
<dbReference type="AlphaFoldDB" id="A0A1T5I7A0"/>
<dbReference type="InterPro" id="IPR050106">
    <property type="entry name" value="HistidinolP_aminotransfase"/>
</dbReference>
<dbReference type="Gene3D" id="3.40.640.10">
    <property type="entry name" value="Type I PLP-dependent aspartate aminotransferase-like (Major domain)"/>
    <property type="match status" value="1"/>
</dbReference>
<feature type="domain" description="Aminotransferase class I/classII large" evidence="6">
    <location>
        <begin position="32"/>
        <end position="346"/>
    </location>
</feature>
<dbReference type="EMBL" id="FUZP01000001">
    <property type="protein sequence ID" value="SKC35071.1"/>
    <property type="molecule type" value="Genomic_DNA"/>
</dbReference>
<proteinExistence type="inferred from homology"/>
<dbReference type="GO" id="GO:0030170">
    <property type="term" value="F:pyridoxal phosphate binding"/>
    <property type="evidence" value="ECO:0007669"/>
    <property type="project" value="InterPro"/>
</dbReference>
<dbReference type="InterPro" id="IPR024892">
    <property type="entry name" value="ArAT"/>
</dbReference>
<evidence type="ECO:0000256" key="2">
    <source>
        <dbReference type="ARBA" id="ARBA00022576"/>
    </source>
</evidence>
<evidence type="ECO:0000259" key="6">
    <source>
        <dbReference type="Pfam" id="PF00155"/>
    </source>
</evidence>
<protein>
    <submittedName>
        <fullName evidence="7">Histidinol-phosphate aminotransferase</fullName>
    </submittedName>
</protein>
<keyword evidence="3 7" id="KW-0808">Transferase</keyword>
<sequence>MTSAERRPVKLRPEIVALPPYKQGKPAPVDAYKLSSNENPYPPLDGVIEDVVRATSFNRYPDATALAVREVLAARNGVSVDEVHIGAGSVSIISQLISAAAGAGDEVVYPWRSFEAYPGLVTVAGATSVQVPLKADDSLDLPALAEAVTERTRVVIVCSPNNPTGTVVGAAEFADFMESIPDDLLVLLDEAYYEFIDREDAVDGLALTGRYPNLVVLHTFSKAYGLAGLRIGWAIGPVDILNAARASAIPLSVTEPSQVAALASLERDSELAERVSHIRARRNVIRDGFLDRGLRVPEAQGNFIWLGAGDETDRVQDVLYSHGIVARAFPGSGVRISIGEEESIASLFRAADEIARLLPAAHPLSTLG</sequence>
<dbReference type="InterPro" id="IPR015422">
    <property type="entry name" value="PyrdxlP-dep_Trfase_small"/>
</dbReference>
<gene>
    <name evidence="7" type="ORF">SAMN06309945_0007</name>
</gene>
<dbReference type="Pfam" id="PF00155">
    <property type="entry name" value="Aminotran_1_2"/>
    <property type="match status" value="1"/>
</dbReference>
<keyword evidence="8" id="KW-1185">Reference proteome</keyword>
<dbReference type="RefSeq" id="WP_079726289.1">
    <property type="nucleotide sequence ID" value="NZ_FUZP01000001.1"/>
</dbReference>
<comment type="cofactor">
    <cofactor evidence="1 5">
        <name>pyridoxal 5'-phosphate</name>
        <dbReference type="ChEBI" id="CHEBI:597326"/>
    </cofactor>
</comment>
<accession>A0A1T5I7A0</accession>
<dbReference type="STRING" id="123320.SAMN06309945_0007"/>